<dbReference type="OrthoDB" id="9804865at2"/>
<dbReference type="PANTHER" id="PTHR32322:SF18">
    <property type="entry name" value="S-ADENOSYLMETHIONINE_S-ADENOSYLHOMOCYSTEINE TRANSPORTER"/>
    <property type="match status" value="1"/>
</dbReference>
<dbReference type="RefSeq" id="WP_133542740.1">
    <property type="nucleotide sequence ID" value="NZ_SNYQ01000001.1"/>
</dbReference>
<dbReference type="Pfam" id="PF00892">
    <property type="entry name" value="EamA"/>
    <property type="match status" value="2"/>
</dbReference>
<feature type="transmembrane region" description="Helical" evidence="6">
    <location>
        <begin position="139"/>
        <end position="160"/>
    </location>
</feature>
<evidence type="ECO:0000256" key="6">
    <source>
        <dbReference type="SAM" id="Phobius"/>
    </source>
</evidence>
<keyword evidence="2" id="KW-1003">Cell membrane</keyword>
<dbReference type="Proteomes" id="UP000295657">
    <property type="component" value="Unassembled WGS sequence"/>
</dbReference>
<feature type="transmembrane region" description="Helical" evidence="6">
    <location>
        <begin position="31"/>
        <end position="50"/>
    </location>
</feature>
<proteinExistence type="predicted"/>
<evidence type="ECO:0000313" key="8">
    <source>
        <dbReference type="EMBL" id="TDQ59637.1"/>
    </source>
</evidence>
<dbReference type="InterPro" id="IPR000620">
    <property type="entry name" value="EamA_dom"/>
</dbReference>
<dbReference type="PANTHER" id="PTHR32322">
    <property type="entry name" value="INNER MEMBRANE TRANSPORTER"/>
    <property type="match status" value="1"/>
</dbReference>
<name>A0A4R6VBP4_9PAST</name>
<protein>
    <submittedName>
        <fullName evidence="8">Threonine/homoserine efflux transporter RhtA</fullName>
    </submittedName>
</protein>
<keyword evidence="5 6" id="KW-0472">Membrane</keyword>
<evidence type="ECO:0000313" key="9">
    <source>
        <dbReference type="Proteomes" id="UP000295657"/>
    </source>
</evidence>
<feature type="transmembrane region" description="Helical" evidence="6">
    <location>
        <begin position="116"/>
        <end position="133"/>
    </location>
</feature>
<sequence length="292" mass="32575">MIYQLIAVFIWASAFIAGKYTYEIMDPVLMVQLRLMIPALIILPLFFKAYRRIQPHLRKKVWLLALLNFPLAFILQFTGLYYTSAASAVTMIGMEPLIVVMVGYFFFRQRVRPHDWLLSLIAFLGIGLTVFGAEENGNISLLGCMLVLASGIVFAFCIYLGKQVMKEINPALYTNVIIVLGSLLCIPFSLLLVRDWNITPTVKGISALFYLGIGCSWVAVWLWNMGLQNTSANVSSIINTLEPVFGVFLAIILLGDSLSFITAIGILCVIGATMLSVLSPFLKKHTYRRKTG</sequence>
<feature type="transmembrane region" description="Helical" evidence="6">
    <location>
        <begin position="172"/>
        <end position="193"/>
    </location>
</feature>
<evidence type="ECO:0000256" key="4">
    <source>
        <dbReference type="ARBA" id="ARBA00022989"/>
    </source>
</evidence>
<feature type="transmembrane region" description="Helical" evidence="6">
    <location>
        <begin position="236"/>
        <end position="254"/>
    </location>
</feature>
<gene>
    <name evidence="8" type="ORF">EDC45_0295</name>
</gene>
<evidence type="ECO:0000256" key="2">
    <source>
        <dbReference type="ARBA" id="ARBA00022475"/>
    </source>
</evidence>
<feature type="transmembrane region" description="Helical" evidence="6">
    <location>
        <begin position="205"/>
        <end position="224"/>
    </location>
</feature>
<evidence type="ECO:0000256" key="3">
    <source>
        <dbReference type="ARBA" id="ARBA00022692"/>
    </source>
</evidence>
<dbReference type="SUPFAM" id="SSF103481">
    <property type="entry name" value="Multidrug resistance efflux transporter EmrE"/>
    <property type="match status" value="2"/>
</dbReference>
<comment type="caution">
    <text evidence="8">The sequence shown here is derived from an EMBL/GenBank/DDBJ whole genome shotgun (WGS) entry which is preliminary data.</text>
</comment>
<keyword evidence="9" id="KW-1185">Reference proteome</keyword>
<feature type="transmembrane region" description="Helical" evidence="6">
    <location>
        <begin position="88"/>
        <end position="107"/>
    </location>
</feature>
<keyword evidence="3 6" id="KW-0812">Transmembrane</keyword>
<accession>A0A4R6VBP4</accession>
<evidence type="ECO:0000259" key="7">
    <source>
        <dbReference type="Pfam" id="PF00892"/>
    </source>
</evidence>
<organism evidence="8 9">
    <name type="scientific">Mesocricetibacter intestinalis</name>
    <dbReference type="NCBI Taxonomy" id="1521930"/>
    <lineage>
        <taxon>Bacteria</taxon>
        <taxon>Pseudomonadati</taxon>
        <taxon>Pseudomonadota</taxon>
        <taxon>Gammaproteobacteria</taxon>
        <taxon>Pasteurellales</taxon>
        <taxon>Pasteurellaceae</taxon>
        <taxon>Mesocricetibacter</taxon>
    </lineage>
</organism>
<comment type="subcellular location">
    <subcellularLocation>
        <location evidence="1">Cell membrane</location>
        <topology evidence="1">Multi-pass membrane protein</topology>
    </subcellularLocation>
</comment>
<keyword evidence="4 6" id="KW-1133">Transmembrane helix</keyword>
<dbReference type="InterPro" id="IPR037185">
    <property type="entry name" value="EmrE-like"/>
</dbReference>
<dbReference type="EMBL" id="SNYQ01000001">
    <property type="protein sequence ID" value="TDQ59637.1"/>
    <property type="molecule type" value="Genomic_DNA"/>
</dbReference>
<feature type="domain" description="EamA" evidence="7">
    <location>
        <begin position="2"/>
        <end position="130"/>
    </location>
</feature>
<dbReference type="InterPro" id="IPR050638">
    <property type="entry name" value="AA-Vitamin_Transporters"/>
</dbReference>
<feature type="transmembrane region" description="Helical" evidence="6">
    <location>
        <begin position="260"/>
        <end position="282"/>
    </location>
</feature>
<feature type="transmembrane region" description="Helical" evidence="6">
    <location>
        <begin position="62"/>
        <end position="82"/>
    </location>
</feature>
<evidence type="ECO:0000256" key="5">
    <source>
        <dbReference type="ARBA" id="ARBA00023136"/>
    </source>
</evidence>
<reference evidence="8 9" key="1">
    <citation type="submission" date="2019-03" db="EMBL/GenBank/DDBJ databases">
        <title>Genomic Encyclopedia of Type Strains, Phase IV (KMG-IV): sequencing the most valuable type-strain genomes for metagenomic binning, comparative biology and taxonomic classification.</title>
        <authorList>
            <person name="Goeker M."/>
        </authorList>
    </citation>
    <scope>NUCLEOTIDE SEQUENCE [LARGE SCALE GENOMIC DNA]</scope>
    <source>
        <strain evidence="8 9">DSM 28403</strain>
    </source>
</reference>
<feature type="domain" description="EamA" evidence="7">
    <location>
        <begin position="142"/>
        <end position="277"/>
    </location>
</feature>
<dbReference type="AlphaFoldDB" id="A0A4R6VBP4"/>
<dbReference type="GO" id="GO:0005886">
    <property type="term" value="C:plasma membrane"/>
    <property type="evidence" value="ECO:0007669"/>
    <property type="project" value="UniProtKB-SubCell"/>
</dbReference>
<evidence type="ECO:0000256" key="1">
    <source>
        <dbReference type="ARBA" id="ARBA00004651"/>
    </source>
</evidence>